<dbReference type="InterPro" id="IPR051696">
    <property type="entry name" value="DENN_Domain_GEFs"/>
</dbReference>
<keyword evidence="5" id="KW-1185">Reference proteome</keyword>
<dbReference type="OrthoDB" id="75250at2759"/>
<evidence type="ECO:0000256" key="2">
    <source>
        <dbReference type="SAM" id="MobiDB-lite"/>
    </source>
</evidence>
<keyword evidence="1" id="KW-0344">Guanine-nucleotide releasing factor</keyword>
<protein>
    <recommendedName>
        <fullName evidence="3">MABP domain-containing protein</fullName>
    </recommendedName>
</protein>
<feature type="compositionally biased region" description="Low complexity" evidence="2">
    <location>
        <begin position="464"/>
        <end position="476"/>
    </location>
</feature>
<evidence type="ECO:0000256" key="1">
    <source>
        <dbReference type="ARBA" id="ARBA00022658"/>
    </source>
</evidence>
<dbReference type="Gene3D" id="2.100.10.50">
    <property type="match status" value="1"/>
</dbReference>
<dbReference type="InterPro" id="IPR023341">
    <property type="entry name" value="MABP"/>
</dbReference>
<gene>
    <name evidence="4" type="ORF">TELCIR_12697</name>
</gene>
<dbReference type="PANTHER" id="PTHR12296:SF30">
    <property type="entry name" value="DENN DOMAIN-CONTAINING PROTEIN CRAG"/>
    <property type="match status" value="1"/>
</dbReference>
<dbReference type="AlphaFoldDB" id="A0A2G9U7Y5"/>
<feature type="domain" description="MABP" evidence="3">
    <location>
        <begin position="74"/>
        <end position="225"/>
    </location>
</feature>
<dbReference type="GO" id="GO:0032483">
    <property type="term" value="P:regulation of Rab protein signal transduction"/>
    <property type="evidence" value="ECO:0007669"/>
    <property type="project" value="TreeGrafter"/>
</dbReference>
<dbReference type="Proteomes" id="UP000230423">
    <property type="component" value="Unassembled WGS sequence"/>
</dbReference>
<dbReference type="PANTHER" id="PTHR12296">
    <property type="entry name" value="DENN DOMAIN-CONTAINING PROTEIN 4"/>
    <property type="match status" value="1"/>
</dbReference>
<dbReference type="GO" id="GO:0031410">
    <property type="term" value="C:cytoplasmic vesicle"/>
    <property type="evidence" value="ECO:0007669"/>
    <property type="project" value="TreeGrafter"/>
</dbReference>
<feature type="non-terminal residue" evidence="4">
    <location>
        <position position="659"/>
    </location>
</feature>
<dbReference type="GO" id="GO:0005085">
    <property type="term" value="F:guanyl-nucleotide exchange factor activity"/>
    <property type="evidence" value="ECO:0007669"/>
    <property type="project" value="UniProtKB-KW"/>
</dbReference>
<organism evidence="4 5">
    <name type="scientific">Teladorsagia circumcincta</name>
    <name type="common">Brown stomach worm</name>
    <name type="synonym">Ostertagia circumcincta</name>
    <dbReference type="NCBI Taxonomy" id="45464"/>
    <lineage>
        <taxon>Eukaryota</taxon>
        <taxon>Metazoa</taxon>
        <taxon>Ecdysozoa</taxon>
        <taxon>Nematoda</taxon>
        <taxon>Chromadorea</taxon>
        <taxon>Rhabditida</taxon>
        <taxon>Rhabditina</taxon>
        <taxon>Rhabditomorpha</taxon>
        <taxon>Strongyloidea</taxon>
        <taxon>Trichostrongylidae</taxon>
        <taxon>Teladorsagia</taxon>
    </lineage>
</organism>
<dbReference type="EMBL" id="KZ348864">
    <property type="protein sequence ID" value="PIO65620.1"/>
    <property type="molecule type" value="Genomic_DNA"/>
</dbReference>
<evidence type="ECO:0000259" key="3">
    <source>
        <dbReference type="PROSITE" id="PS51498"/>
    </source>
</evidence>
<proteinExistence type="predicted"/>
<name>A0A2G9U7Y5_TELCI</name>
<feature type="region of interest" description="Disordered" evidence="2">
    <location>
        <begin position="428"/>
        <end position="479"/>
    </location>
</feature>
<sequence>MEVPPPKTPAPRGGRMWGDWKRIDRVRSRYTAMSNKDDDRRLFEHFVIAGLSQEAPEQATPSSQEFGFRNSSPLAPITDICVIFPSLGETAPEGYEIIETTQLGYPADLNHGSIRMPSVFLCYRRGYHKPPLLDIGLIEYGRGEKPMVDTNIVQTTPFGRPANVNNASQNIFLTYRRAVPSSAPSQFVVTDICVILANKGEIPLHTYYKIPKNLNKVFIAPPEPIIDPATGLEREFKYERFPRRLDPALFQLDQLNLNRSAEHTVPVQYEHNRCAAVRTKPEMKSSILAATNSVLDRMEHTEVFPLDQCHPHQLFVLQAMHRAGVEQNAVTYGIYHRAVLNAKWPTPSRQRAISAWATLRLYLQVVTKFKICIRSNAHATYPSVTDTQSVSDSGYHSDKAAEEKRLQKRLLQEALELETKPYVISYQPVQGTGKEQPLASGEDDPANKINPLDPLGALSSVEAPKTPSTPKTPNKSLGWLKGITNSPILKMIRSQTYESPKPPDSEAQGMTVSPSLHAIVNQVWKGYDDVRMDTVSSKFKLGVSSLVREVKSLNRSYRERGSGTLFGDDSDDEAVDIDEEDNAYQLDCGKADSILSDDWWLKEVYLQLRRNEMRKMEKEEVREVPSPSSGIVDVTLSSCTPCPNCRMMIYDEEIMSGWK</sequence>
<evidence type="ECO:0000313" key="4">
    <source>
        <dbReference type="EMBL" id="PIO65620.1"/>
    </source>
</evidence>
<dbReference type="PROSITE" id="PS51498">
    <property type="entry name" value="MABP"/>
    <property type="match status" value="1"/>
</dbReference>
<evidence type="ECO:0000313" key="5">
    <source>
        <dbReference type="Proteomes" id="UP000230423"/>
    </source>
</evidence>
<accession>A0A2G9U7Y5</accession>
<reference evidence="4 5" key="1">
    <citation type="submission" date="2015-09" db="EMBL/GenBank/DDBJ databases">
        <title>Draft genome of the parasitic nematode Teladorsagia circumcincta isolate WARC Sus (inbred).</title>
        <authorList>
            <person name="Mitreva M."/>
        </authorList>
    </citation>
    <scope>NUCLEOTIDE SEQUENCE [LARGE SCALE GENOMIC DNA]</scope>
    <source>
        <strain evidence="4 5">S</strain>
    </source>
</reference>